<evidence type="ECO:0000313" key="1">
    <source>
        <dbReference type="EMBL" id="SPT52954.1"/>
    </source>
</evidence>
<evidence type="ECO:0000313" key="2">
    <source>
        <dbReference type="Proteomes" id="UP000250006"/>
    </source>
</evidence>
<comment type="caution">
    <text evidence="1">The sequence shown here is derived from an EMBL/GenBank/DDBJ whole genome shotgun (WGS) entry which is preliminary data.</text>
</comment>
<name>A0ABY1VLG9_9ACTO</name>
<protein>
    <recommendedName>
        <fullName evidence="3">FHA domain-containing protein</fullName>
    </recommendedName>
</protein>
<sequence length="257" mass="27449">MSEIPSQTGTPAEQADEVGQAAPLVVDFCGEVYRVQPGEVFRVGREGDLAIDDNPFLHRRFLVLEHAHGLWWLSNVGSRLAASVAESTGSSVSHVAPGSRVPLVFPAMTIVFSAGATTYEILLKVPCPAYDANMAANGSTDMETTIGAVNLTASQHLLILALAEPWLRRVGSGPVDLPRNVDAAARLGWSLTRFNRKLDNVCDKLDRVGIKGLRGGPQAHASFRRVALVDYALAARLVTAEDLPLLDASAAASKENK</sequence>
<dbReference type="EMBL" id="UAPQ01000001">
    <property type="protein sequence ID" value="SPT52954.1"/>
    <property type="molecule type" value="Genomic_DNA"/>
</dbReference>
<dbReference type="RefSeq" id="WP_229116748.1">
    <property type="nucleotide sequence ID" value="NZ_UAPQ01000001.1"/>
</dbReference>
<keyword evidence="2" id="KW-1185">Reference proteome</keyword>
<proteinExistence type="predicted"/>
<accession>A0ABY1VLG9</accession>
<dbReference type="Proteomes" id="UP000250006">
    <property type="component" value="Unassembled WGS sequence"/>
</dbReference>
<gene>
    <name evidence="1" type="ORF">NCTC11535_00608</name>
</gene>
<reference evidence="1 2" key="1">
    <citation type="submission" date="2018-06" db="EMBL/GenBank/DDBJ databases">
        <authorList>
            <consortium name="Pathogen Informatics"/>
            <person name="Doyle S."/>
        </authorList>
    </citation>
    <scope>NUCLEOTIDE SEQUENCE [LARGE SCALE GENOMIC DNA]</scope>
    <source>
        <strain evidence="1 2">NCTC11535</strain>
    </source>
</reference>
<organism evidence="1 2">
    <name type="scientific">Actinomyces bovis</name>
    <dbReference type="NCBI Taxonomy" id="1658"/>
    <lineage>
        <taxon>Bacteria</taxon>
        <taxon>Bacillati</taxon>
        <taxon>Actinomycetota</taxon>
        <taxon>Actinomycetes</taxon>
        <taxon>Actinomycetales</taxon>
        <taxon>Actinomycetaceae</taxon>
        <taxon>Actinomyces</taxon>
    </lineage>
</organism>
<evidence type="ECO:0008006" key="3">
    <source>
        <dbReference type="Google" id="ProtNLM"/>
    </source>
</evidence>